<proteinExistence type="inferred from homology"/>
<evidence type="ECO:0008006" key="6">
    <source>
        <dbReference type="Google" id="ProtNLM"/>
    </source>
</evidence>
<dbReference type="InterPro" id="IPR044861">
    <property type="entry name" value="IPNS-like_FE2OG_OXY"/>
</dbReference>
<accession>A0A8H4TE03</accession>
<dbReference type="Pfam" id="PF03171">
    <property type="entry name" value="2OG-FeII_Oxy"/>
    <property type="match status" value="1"/>
</dbReference>
<dbReference type="InterPro" id="IPR050231">
    <property type="entry name" value="Iron_ascorbate_oxido_reductase"/>
</dbReference>
<dbReference type="PRINTS" id="PR00682">
    <property type="entry name" value="IPNSYNTHASE"/>
</dbReference>
<dbReference type="EMBL" id="JABEXW010000759">
    <property type="protein sequence ID" value="KAF4956138.1"/>
    <property type="molecule type" value="Genomic_DNA"/>
</dbReference>
<feature type="domain" description="Non-haem dioxygenase N-terminal" evidence="3">
    <location>
        <begin position="37"/>
        <end position="137"/>
    </location>
</feature>
<dbReference type="SUPFAM" id="SSF51197">
    <property type="entry name" value="Clavaminate synthase-like"/>
    <property type="match status" value="1"/>
</dbReference>
<dbReference type="InterPro" id="IPR026992">
    <property type="entry name" value="DIOX_N"/>
</dbReference>
<protein>
    <recommendedName>
        <fullName evidence="6">Flavonol synthase</fullName>
    </recommendedName>
</protein>
<dbReference type="Proteomes" id="UP000622797">
    <property type="component" value="Unassembled WGS sequence"/>
</dbReference>
<name>A0A8H4TE03_9HYPO</name>
<reference evidence="4" key="2">
    <citation type="submission" date="2020-05" db="EMBL/GenBank/DDBJ databases">
        <authorList>
            <person name="Kim H.-S."/>
            <person name="Proctor R.H."/>
            <person name="Brown D.W."/>
        </authorList>
    </citation>
    <scope>NUCLEOTIDE SEQUENCE</scope>
    <source>
        <strain evidence="4">NRRL 20472</strain>
    </source>
</reference>
<evidence type="ECO:0000313" key="5">
    <source>
        <dbReference type="Proteomes" id="UP000622797"/>
    </source>
</evidence>
<comment type="similarity">
    <text evidence="1">Belongs to the iron/ascorbate-dependent oxidoreductase family.</text>
</comment>
<reference evidence="4" key="1">
    <citation type="journal article" date="2020" name="BMC Genomics">
        <title>Correction to: Identification and distribution of gene clusters required for synthesis of sphingolipid metabolism inhibitors in diverse species of the filamentous fungus Fusarium.</title>
        <authorList>
            <person name="Kim H.S."/>
            <person name="Lohmar J.M."/>
            <person name="Busman M."/>
            <person name="Brown D.W."/>
            <person name="Naumann T.A."/>
            <person name="Divon H.H."/>
            <person name="Lysoe E."/>
            <person name="Uhlig S."/>
            <person name="Proctor R.H."/>
        </authorList>
    </citation>
    <scope>NUCLEOTIDE SEQUENCE</scope>
    <source>
        <strain evidence="4">NRRL 20472</strain>
    </source>
</reference>
<keyword evidence="5" id="KW-1185">Reference proteome</keyword>
<evidence type="ECO:0000259" key="3">
    <source>
        <dbReference type="Pfam" id="PF14226"/>
    </source>
</evidence>
<evidence type="ECO:0000313" key="4">
    <source>
        <dbReference type="EMBL" id="KAF4956138.1"/>
    </source>
</evidence>
<sequence>MAAAVQAPIVSNEHTVLPAYKQVDETKFELDWADLVTLDLSKFDQPGGKEALAKQLFDAIQNIGFFYIVNFGLSQEEVDHQFAIGKTLFELPTEEKIKYRADLENGGYNGYKPLGLREIKPGVFDNTEIYNVPKFIPALERSHPSVINANKPEIEHFARHIHSDIVLKLLTLFAIILELPEDHFTKSHRYDEAVSDCHLRYMKYHPRDAATNAKLDNVWVKGHTDFGSLTLLFRQPVAALQVRGPKGDWKWVKPYDGSITVNVADALQFLTNGFLKSSVHRVVAPPPDQTGIARLGVLYFVRPENDLELKPVESDVLKRLGYKPDEDAQLAEGITAGEWVKARVKAGVNRGKTPRSETAEEEIIKGVKAKYYD</sequence>
<comment type="caution">
    <text evidence="4">The sequence shown here is derived from an EMBL/GenBank/DDBJ whole genome shotgun (WGS) entry which is preliminary data.</text>
</comment>
<feature type="domain" description="Isopenicillin N synthase-like Fe(2+) 2OG dioxygenase" evidence="2">
    <location>
        <begin position="199"/>
        <end position="302"/>
    </location>
</feature>
<dbReference type="InterPro" id="IPR027443">
    <property type="entry name" value="IPNS-like_sf"/>
</dbReference>
<organism evidence="4 5">
    <name type="scientific">Fusarium sarcochroum</name>
    <dbReference type="NCBI Taxonomy" id="1208366"/>
    <lineage>
        <taxon>Eukaryota</taxon>
        <taxon>Fungi</taxon>
        <taxon>Dikarya</taxon>
        <taxon>Ascomycota</taxon>
        <taxon>Pezizomycotina</taxon>
        <taxon>Sordariomycetes</taxon>
        <taxon>Hypocreomycetidae</taxon>
        <taxon>Hypocreales</taxon>
        <taxon>Nectriaceae</taxon>
        <taxon>Fusarium</taxon>
        <taxon>Fusarium lateritium species complex</taxon>
    </lineage>
</organism>
<dbReference type="Pfam" id="PF14226">
    <property type="entry name" value="DIOX_N"/>
    <property type="match status" value="1"/>
</dbReference>
<dbReference type="FunFam" id="2.60.120.330:FF:000040">
    <property type="entry name" value="Chromosome 21, whole genome shotgun sequence"/>
    <property type="match status" value="1"/>
</dbReference>
<evidence type="ECO:0000256" key="1">
    <source>
        <dbReference type="ARBA" id="ARBA00008056"/>
    </source>
</evidence>
<dbReference type="PANTHER" id="PTHR47990">
    <property type="entry name" value="2-OXOGLUTARATE (2OG) AND FE(II)-DEPENDENT OXYGENASE SUPERFAMILY PROTEIN-RELATED"/>
    <property type="match status" value="1"/>
</dbReference>
<gene>
    <name evidence="4" type="ORF">FSARC_11668</name>
</gene>
<dbReference type="OrthoDB" id="406156at2759"/>
<dbReference type="AlphaFoldDB" id="A0A8H4TE03"/>
<evidence type="ECO:0000259" key="2">
    <source>
        <dbReference type="Pfam" id="PF03171"/>
    </source>
</evidence>
<dbReference type="Gene3D" id="2.60.120.330">
    <property type="entry name" value="B-lactam Antibiotic, Isopenicillin N Synthase, Chain"/>
    <property type="match status" value="1"/>
</dbReference>